<protein>
    <submittedName>
        <fullName evidence="3">Alpha/beta hydrolase</fullName>
    </submittedName>
</protein>
<accession>A0A371RGM7</accession>
<dbReference type="InterPro" id="IPR051044">
    <property type="entry name" value="MAG_DAG_Lipase"/>
</dbReference>
<dbReference type="PANTHER" id="PTHR11614">
    <property type="entry name" value="PHOSPHOLIPASE-RELATED"/>
    <property type="match status" value="1"/>
</dbReference>
<feature type="compositionally biased region" description="Polar residues" evidence="1">
    <location>
        <begin position="328"/>
        <end position="340"/>
    </location>
</feature>
<dbReference type="InterPro" id="IPR022742">
    <property type="entry name" value="Hydrolase_4"/>
</dbReference>
<organism evidence="3 4">
    <name type="scientific">Parvularcula marina</name>
    <dbReference type="NCBI Taxonomy" id="2292771"/>
    <lineage>
        <taxon>Bacteria</taxon>
        <taxon>Pseudomonadati</taxon>
        <taxon>Pseudomonadota</taxon>
        <taxon>Alphaproteobacteria</taxon>
        <taxon>Parvularculales</taxon>
        <taxon>Parvularculaceae</taxon>
        <taxon>Parvularcula</taxon>
    </lineage>
</organism>
<name>A0A371RGM7_9PROT</name>
<proteinExistence type="predicted"/>
<feature type="domain" description="Serine aminopeptidase S33" evidence="2">
    <location>
        <begin position="41"/>
        <end position="294"/>
    </location>
</feature>
<sequence>MSDAHLIEIPENPLPEGMSAHFIEAADGARLRIATLPKLDHAKGSFLVVPGWAEFIEKYAEVATELRDKQYNVMICDPRGQGYSHRVAMNDDRALIDDFRKFVRDMDEVFADFVANFPAPHYLLAHSMGGTITLEWLATGDRPIDGVVLSAPFTRLYPSGVKRFIVRTMARTALFFRQARRPISVAPEQSMYFPTNKLTQDPIRHDRFKKLQLKEPDSMAGHPRYAWVNAAMAAHLRIDAPGALSGIKAPVLLVSADWDETVDPTHHHELAERYPFIKLVTVPGARHELLMEKDEYREQFWAAFDGFMAACQAEADNVNMPPEPSSAVPESTRSSNMSAS</sequence>
<gene>
    <name evidence="3" type="ORF">DX908_04540</name>
</gene>
<dbReference type="Gene3D" id="3.40.50.1820">
    <property type="entry name" value="alpha/beta hydrolase"/>
    <property type="match status" value="1"/>
</dbReference>
<dbReference type="InParanoid" id="A0A371RGM7"/>
<dbReference type="OrthoDB" id="9788260at2"/>
<dbReference type="AlphaFoldDB" id="A0A371RGM7"/>
<dbReference type="InterPro" id="IPR029058">
    <property type="entry name" value="AB_hydrolase_fold"/>
</dbReference>
<dbReference type="RefSeq" id="WP_116391242.1">
    <property type="nucleotide sequence ID" value="NZ_QUQO01000001.1"/>
</dbReference>
<keyword evidence="4" id="KW-1185">Reference proteome</keyword>
<dbReference type="GO" id="GO:0016787">
    <property type="term" value="F:hydrolase activity"/>
    <property type="evidence" value="ECO:0007669"/>
    <property type="project" value="UniProtKB-KW"/>
</dbReference>
<comment type="caution">
    <text evidence="3">The sequence shown here is derived from an EMBL/GenBank/DDBJ whole genome shotgun (WGS) entry which is preliminary data.</text>
</comment>
<dbReference type="Pfam" id="PF12146">
    <property type="entry name" value="Hydrolase_4"/>
    <property type="match status" value="1"/>
</dbReference>
<evidence type="ECO:0000313" key="4">
    <source>
        <dbReference type="Proteomes" id="UP000264589"/>
    </source>
</evidence>
<evidence type="ECO:0000313" key="3">
    <source>
        <dbReference type="EMBL" id="RFB04610.1"/>
    </source>
</evidence>
<feature type="region of interest" description="Disordered" evidence="1">
    <location>
        <begin position="317"/>
        <end position="340"/>
    </location>
</feature>
<dbReference type="EMBL" id="QUQO01000001">
    <property type="protein sequence ID" value="RFB04610.1"/>
    <property type="molecule type" value="Genomic_DNA"/>
</dbReference>
<dbReference type="Proteomes" id="UP000264589">
    <property type="component" value="Unassembled WGS sequence"/>
</dbReference>
<keyword evidence="3" id="KW-0378">Hydrolase</keyword>
<evidence type="ECO:0000256" key="1">
    <source>
        <dbReference type="SAM" id="MobiDB-lite"/>
    </source>
</evidence>
<dbReference type="SUPFAM" id="SSF53474">
    <property type="entry name" value="alpha/beta-Hydrolases"/>
    <property type="match status" value="1"/>
</dbReference>
<dbReference type="FunCoup" id="A0A371RGM7">
    <property type="interactions" value="12"/>
</dbReference>
<evidence type="ECO:0000259" key="2">
    <source>
        <dbReference type="Pfam" id="PF12146"/>
    </source>
</evidence>
<reference evidence="3 4" key="1">
    <citation type="submission" date="2018-08" db="EMBL/GenBank/DDBJ databases">
        <title>Parvularcula sp. SM1705, isolated from surface water of the South Sea China.</title>
        <authorList>
            <person name="Sun L."/>
        </authorList>
    </citation>
    <scope>NUCLEOTIDE SEQUENCE [LARGE SCALE GENOMIC DNA]</scope>
    <source>
        <strain evidence="3 4">SM1705</strain>
    </source>
</reference>